<feature type="non-terminal residue" evidence="2">
    <location>
        <position position="1"/>
    </location>
</feature>
<evidence type="ECO:0000313" key="2">
    <source>
        <dbReference type="EMBL" id="CAA9469751.1"/>
    </source>
</evidence>
<dbReference type="AlphaFoldDB" id="A0A6J4RM11"/>
<feature type="non-terminal residue" evidence="2">
    <location>
        <position position="30"/>
    </location>
</feature>
<proteinExistence type="predicted"/>
<gene>
    <name evidence="2" type="ORF">AVDCRST_MAG30-11</name>
</gene>
<evidence type="ECO:0000256" key="1">
    <source>
        <dbReference type="SAM" id="MobiDB-lite"/>
    </source>
</evidence>
<sequence length="30" mass="3196">TRTTARATSRSPIRTATAGRSAPTRAPARR</sequence>
<dbReference type="EMBL" id="CADCVS010000003">
    <property type="protein sequence ID" value="CAA9469751.1"/>
    <property type="molecule type" value="Genomic_DNA"/>
</dbReference>
<feature type="compositionally biased region" description="Low complexity" evidence="1">
    <location>
        <begin position="1"/>
        <end position="18"/>
    </location>
</feature>
<feature type="region of interest" description="Disordered" evidence="1">
    <location>
        <begin position="1"/>
        <end position="30"/>
    </location>
</feature>
<name>A0A6J4RM11_9ACTN</name>
<accession>A0A6J4RM11</accession>
<protein>
    <submittedName>
        <fullName evidence="2">Uncharacterized protein</fullName>
    </submittedName>
</protein>
<reference evidence="2" key="1">
    <citation type="submission" date="2020-02" db="EMBL/GenBank/DDBJ databases">
        <authorList>
            <person name="Meier V. D."/>
        </authorList>
    </citation>
    <scope>NUCLEOTIDE SEQUENCE</scope>
    <source>
        <strain evidence="2">AVDCRST_MAG30</strain>
    </source>
</reference>
<organism evidence="2">
    <name type="scientific">uncultured Solirubrobacteraceae bacterium</name>
    <dbReference type="NCBI Taxonomy" id="1162706"/>
    <lineage>
        <taxon>Bacteria</taxon>
        <taxon>Bacillati</taxon>
        <taxon>Actinomycetota</taxon>
        <taxon>Thermoleophilia</taxon>
        <taxon>Solirubrobacterales</taxon>
        <taxon>Solirubrobacteraceae</taxon>
        <taxon>environmental samples</taxon>
    </lineage>
</organism>